<organism evidence="1 2">
    <name type="scientific">Spirochaeta lutea</name>
    <dbReference type="NCBI Taxonomy" id="1480694"/>
    <lineage>
        <taxon>Bacteria</taxon>
        <taxon>Pseudomonadati</taxon>
        <taxon>Spirochaetota</taxon>
        <taxon>Spirochaetia</taxon>
        <taxon>Spirochaetales</taxon>
        <taxon>Spirochaetaceae</taxon>
        <taxon>Spirochaeta</taxon>
    </lineage>
</organism>
<dbReference type="Proteomes" id="UP000029692">
    <property type="component" value="Unassembled WGS sequence"/>
</dbReference>
<reference evidence="1 2" key="1">
    <citation type="submission" date="2014-05" db="EMBL/GenBank/DDBJ databases">
        <title>De novo Genome Sequence of Spirocheata sp.</title>
        <authorList>
            <person name="Shivani Y."/>
            <person name="Subhash Y."/>
            <person name="Tushar L."/>
            <person name="Sasikala C."/>
            <person name="Ramana C.V."/>
        </authorList>
    </citation>
    <scope>NUCLEOTIDE SEQUENCE [LARGE SCALE GENOMIC DNA]</scope>
    <source>
        <strain evidence="1 2">JC230</strain>
    </source>
</reference>
<dbReference type="EMBL" id="JNUP01000063">
    <property type="protein sequence ID" value="KGE72079.1"/>
    <property type="molecule type" value="Genomic_DNA"/>
</dbReference>
<proteinExistence type="predicted"/>
<evidence type="ECO:0000313" key="2">
    <source>
        <dbReference type="Proteomes" id="UP000029692"/>
    </source>
</evidence>
<sequence length="308" mass="34504">MHPRSWKIILLIAGLLGTVLRIPAWSEAIVPPPVPGRLNHLGETAPQFLGQTAAWLALRKYAPGWEAYLDDGARVEESQGYHSWTYEVGAYVSLVSAGLVSFDLRGRLMFQSAVSPNGHWYFLASSFLSDLKARLGLSTAWGFPYLYFRHSCKHDLDQARRLIMHQGFGAGYQSPDWNILGARPFLRRTSLTLEGEANIPAVFPDQPVEIYRWGLAGELESTLWQPAPWLGLFAQARGVVLGNRRDSESWIDVDYQFRLGVRFQNDGSSYAVYLEHEKLSDHWAVYQPKPAFLTSVGILFLGNPGAAP</sequence>
<dbReference type="RefSeq" id="WP_037547538.1">
    <property type="nucleotide sequence ID" value="NZ_JNUP01000063.1"/>
</dbReference>
<dbReference type="AlphaFoldDB" id="A0A098QWH5"/>
<dbReference type="STRING" id="1480694.DC28_08235"/>
<name>A0A098QWH5_9SPIO</name>
<comment type="caution">
    <text evidence="1">The sequence shown here is derived from an EMBL/GenBank/DDBJ whole genome shotgun (WGS) entry which is preliminary data.</text>
</comment>
<protein>
    <submittedName>
        <fullName evidence="1">Uncharacterized protein</fullName>
    </submittedName>
</protein>
<keyword evidence="2" id="KW-1185">Reference proteome</keyword>
<accession>A0A098QWH5</accession>
<gene>
    <name evidence="1" type="ORF">DC28_08235</name>
</gene>
<evidence type="ECO:0000313" key="1">
    <source>
        <dbReference type="EMBL" id="KGE72079.1"/>
    </source>
</evidence>